<sequence>MWPDDRWLERAVPMAVRQTLIVLERAGCVDFRGWATAARAYDPSTGRTMPPLGDPLRRQFVRLLSHDFELAGSAVRGSDRERPQRHLRDLIDAGLDENFVVTYALALDRKIPAKQIREHYRAAAAGRS</sequence>
<gene>
    <name evidence="1" type="ORF">FHU31_006117</name>
</gene>
<evidence type="ECO:0000313" key="1">
    <source>
        <dbReference type="EMBL" id="NIH99093.1"/>
    </source>
</evidence>
<comment type="caution">
    <text evidence="1">The sequence shown here is derived from an EMBL/GenBank/DDBJ whole genome shotgun (WGS) entry which is preliminary data.</text>
</comment>
<proteinExistence type="predicted"/>
<keyword evidence="2" id="KW-1185">Reference proteome</keyword>
<organism evidence="1 2">
    <name type="scientific">Mycolicibacterium fluoranthenivorans</name>
    <dbReference type="NCBI Taxonomy" id="258505"/>
    <lineage>
        <taxon>Bacteria</taxon>
        <taxon>Bacillati</taxon>
        <taxon>Actinomycetota</taxon>
        <taxon>Actinomycetes</taxon>
        <taxon>Mycobacteriales</taxon>
        <taxon>Mycobacteriaceae</taxon>
        <taxon>Mycolicibacterium</taxon>
    </lineage>
</organism>
<accession>A0A7X5U622</accession>
<protein>
    <submittedName>
        <fullName evidence="1">Uncharacterized protein</fullName>
    </submittedName>
</protein>
<name>A0A7X5U622_9MYCO</name>
<evidence type="ECO:0000313" key="2">
    <source>
        <dbReference type="Proteomes" id="UP000547444"/>
    </source>
</evidence>
<dbReference type="EMBL" id="JAANOW010000005">
    <property type="protein sequence ID" value="NIH99093.1"/>
    <property type="molecule type" value="Genomic_DNA"/>
</dbReference>
<dbReference type="Proteomes" id="UP000547444">
    <property type="component" value="Unassembled WGS sequence"/>
</dbReference>
<dbReference type="RefSeq" id="WP_167164898.1">
    <property type="nucleotide sequence ID" value="NZ_JAANOW010000005.1"/>
</dbReference>
<dbReference type="AlphaFoldDB" id="A0A7X5U622"/>
<reference evidence="1 2" key="1">
    <citation type="submission" date="2020-03" db="EMBL/GenBank/DDBJ databases">
        <title>Sequencing the genomes of 1000 actinobacteria strains.</title>
        <authorList>
            <person name="Klenk H.-P."/>
        </authorList>
    </citation>
    <scope>NUCLEOTIDE SEQUENCE [LARGE SCALE GENOMIC DNA]</scope>
    <source>
        <strain evidence="1 2">DSM 44556</strain>
    </source>
</reference>